<evidence type="ECO:0000256" key="1">
    <source>
        <dbReference type="SAM" id="Phobius"/>
    </source>
</evidence>
<dbReference type="Proteomes" id="UP000799753">
    <property type="component" value="Unassembled WGS sequence"/>
</dbReference>
<name>A0A6A6S0G6_9PLEO</name>
<proteinExistence type="predicted"/>
<reference evidence="3" key="1">
    <citation type="journal article" date="2020" name="Stud. Mycol.">
        <title>101 Dothideomycetes genomes: a test case for predicting lifestyles and emergence of pathogens.</title>
        <authorList>
            <person name="Haridas S."/>
            <person name="Albert R."/>
            <person name="Binder M."/>
            <person name="Bloem J."/>
            <person name="Labutti K."/>
            <person name="Salamov A."/>
            <person name="Andreopoulos B."/>
            <person name="Baker S."/>
            <person name="Barry K."/>
            <person name="Bills G."/>
            <person name="Bluhm B."/>
            <person name="Cannon C."/>
            <person name="Castanera R."/>
            <person name="Culley D."/>
            <person name="Daum C."/>
            <person name="Ezra D."/>
            <person name="Gonzalez J."/>
            <person name="Henrissat B."/>
            <person name="Kuo A."/>
            <person name="Liang C."/>
            <person name="Lipzen A."/>
            <person name="Lutzoni F."/>
            <person name="Magnuson J."/>
            <person name="Mondo S."/>
            <person name="Nolan M."/>
            <person name="Ohm R."/>
            <person name="Pangilinan J."/>
            <person name="Park H.-J."/>
            <person name="Ramirez L."/>
            <person name="Alfaro M."/>
            <person name="Sun H."/>
            <person name="Tritt A."/>
            <person name="Yoshinaga Y."/>
            <person name="Zwiers L.-H."/>
            <person name="Turgeon B."/>
            <person name="Goodwin S."/>
            <person name="Spatafora J."/>
            <person name="Crous P."/>
            <person name="Grigoriev I."/>
        </authorList>
    </citation>
    <scope>NUCLEOTIDE SEQUENCE</scope>
    <source>
        <strain evidence="3">CBS 473.64</strain>
    </source>
</reference>
<accession>A0A6A6S0G6</accession>
<keyword evidence="1" id="KW-0472">Membrane</keyword>
<dbReference type="PANTHER" id="PTHR35340">
    <property type="entry name" value="PQQ ENZYME REPEAT PROTEIN-RELATED"/>
    <property type="match status" value="1"/>
</dbReference>
<keyword evidence="4" id="KW-1185">Reference proteome</keyword>
<dbReference type="InterPro" id="IPR053143">
    <property type="entry name" value="Arylsulfate_ST"/>
</dbReference>
<keyword evidence="1" id="KW-1133">Transmembrane helix</keyword>
<sequence length="633" mass="69929">MISLSSIFLLALLPSSLHASSPLAPTSDFRSRPDLHAPTIDLQVFAPELVSPGYIFLTPYRNEDAGPYIYDNLGQLVWSGAGTQGASDSHNLHVCEYKAKDHLCFFQGHQHHGWARGHGVIMDVNYRVVRTVEAVGSATQTDMHEFRLIDGGKRALVTVYQPRAYDLGPFGIGPGLGWIQDSMFQEIDVETGELLFEWRALDHIAPSFSYTCIACTDTSGDGLTRDTPWDYFHINSIDKNSDGDYLISARHVAAVYKISGKDGQILWQLNGANPTFKNNENLHFSSQHHAQWIAENDTHAAISLFDNASNTFNKTHPESRGMLVGINYTDRSAIMLREWVAPEKTGISAGSQGNTQILPNHNVFIGWGDHAFYSEHLDTGEAVMYGKLAQWGSDVMMYRCNKYSWVGNPLTTPSLWTYSKSGTNDSSLQFYVSWNGATQVRAWKFYTSDSASGPWTMTGLMNKTGFETNFSTRAVKEWSFAEAIDGDGKPLKRSSVTKTFVPSEFIVAGCDDQGCNPIPHLREGEVFEKTIPVVSNRGKFYTQGYNTARYYPELSRRLVSIPSFGIAFSLGVAMLILLAVGAVLGSRRVLGILGSCVDGALRLGRGEGGVRRRFAGGVISPRYQKLDSEQGTT</sequence>
<protein>
    <recommendedName>
        <fullName evidence="5">Arylsulfotransferase</fullName>
    </recommendedName>
</protein>
<keyword evidence="1" id="KW-0812">Transmembrane</keyword>
<evidence type="ECO:0000313" key="4">
    <source>
        <dbReference type="Proteomes" id="UP000799753"/>
    </source>
</evidence>
<evidence type="ECO:0000256" key="2">
    <source>
        <dbReference type="SAM" id="SignalP"/>
    </source>
</evidence>
<dbReference type="InterPro" id="IPR039535">
    <property type="entry name" value="ASST-like"/>
</dbReference>
<organism evidence="3 4">
    <name type="scientific">Massarina eburnea CBS 473.64</name>
    <dbReference type="NCBI Taxonomy" id="1395130"/>
    <lineage>
        <taxon>Eukaryota</taxon>
        <taxon>Fungi</taxon>
        <taxon>Dikarya</taxon>
        <taxon>Ascomycota</taxon>
        <taxon>Pezizomycotina</taxon>
        <taxon>Dothideomycetes</taxon>
        <taxon>Pleosporomycetidae</taxon>
        <taxon>Pleosporales</taxon>
        <taxon>Massarineae</taxon>
        <taxon>Massarinaceae</taxon>
        <taxon>Massarina</taxon>
    </lineage>
</organism>
<keyword evidence="2" id="KW-0732">Signal</keyword>
<feature type="chain" id="PRO_5025409256" description="Arylsulfotransferase" evidence="2">
    <location>
        <begin position="20"/>
        <end position="633"/>
    </location>
</feature>
<dbReference type="OrthoDB" id="5427350at2759"/>
<dbReference type="AlphaFoldDB" id="A0A6A6S0G6"/>
<gene>
    <name evidence="3" type="ORF">P280DRAFT_468973</name>
</gene>
<evidence type="ECO:0008006" key="5">
    <source>
        <dbReference type="Google" id="ProtNLM"/>
    </source>
</evidence>
<feature type="signal peptide" evidence="2">
    <location>
        <begin position="1"/>
        <end position="19"/>
    </location>
</feature>
<dbReference type="EMBL" id="MU006783">
    <property type="protein sequence ID" value="KAF2641339.1"/>
    <property type="molecule type" value="Genomic_DNA"/>
</dbReference>
<evidence type="ECO:0000313" key="3">
    <source>
        <dbReference type="EMBL" id="KAF2641339.1"/>
    </source>
</evidence>
<feature type="transmembrane region" description="Helical" evidence="1">
    <location>
        <begin position="564"/>
        <end position="584"/>
    </location>
</feature>
<dbReference type="Pfam" id="PF14269">
    <property type="entry name" value="Arylsulfotran_2"/>
    <property type="match status" value="1"/>
</dbReference>
<dbReference type="PANTHER" id="PTHR35340:SF9">
    <property type="entry name" value="ASST-DOMAIN-CONTAINING PROTEIN"/>
    <property type="match status" value="1"/>
</dbReference>